<proteinExistence type="predicted"/>
<dbReference type="PANTHER" id="PTHR12011">
    <property type="entry name" value="ADHESION G-PROTEIN COUPLED RECEPTOR"/>
    <property type="match status" value="1"/>
</dbReference>
<organism evidence="1 2">
    <name type="scientific">Mugilogobius chulae</name>
    <name type="common">yellowstripe goby</name>
    <dbReference type="NCBI Taxonomy" id="88201"/>
    <lineage>
        <taxon>Eukaryota</taxon>
        <taxon>Metazoa</taxon>
        <taxon>Chordata</taxon>
        <taxon>Craniata</taxon>
        <taxon>Vertebrata</taxon>
        <taxon>Euteleostomi</taxon>
        <taxon>Actinopterygii</taxon>
        <taxon>Neopterygii</taxon>
        <taxon>Teleostei</taxon>
        <taxon>Neoteleostei</taxon>
        <taxon>Acanthomorphata</taxon>
        <taxon>Gobiaria</taxon>
        <taxon>Gobiiformes</taxon>
        <taxon>Gobioidei</taxon>
        <taxon>Gobiidae</taxon>
        <taxon>Gobionellinae</taxon>
        <taxon>Mugilogobius</taxon>
    </lineage>
</organism>
<dbReference type="Proteomes" id="UP001460270">
    <property type="component" value="Unassembled WGS sequence"/>
</dbReference>
<dbReference type="EMBL" id="JBBPFD010000323">
    <property type="protein sequence ID" value="KAK7879192.1"/>
    <property type="molecule type" value="Genomic_DNA"/>
</dbReference>
<evidence type="ECO:0000313" key="1">
    <source>
        <dbReference type="EMBL" id="KAK7879192.1"/>
    </source>
</evidence>
<comment type="caution">
    <text evidence="1">The sequence shown here is derived from an EMBL/GenBank/DDBJ whole genome shotgun (WGS) entry which is preliminary data.</text>
</comment>
<reference evidence="2" key="1">
    <citation type="submission" date="2024-04" db="EMBL/GenBank/DDBJ databases">
        <title>Salinicola lusitanus LLJ914,a marine bacterium isolated from the Okinawa Trough.</title>
        <authorList>
            <person name="Li J."/>
        </authorList>
    </citation>
    <scope>NUCLEOTIDE SEQUENCE [LARGE SCALE GENOMIC DNA]</scope>
</reference>
<dbReference type="GO" id="GO:0004930">
    <property type="term" value="F:G protein-coupled receptor activity"/>
    <property type="evidence" value="ECO:0007669"/>
    <property type="project" value="TreeGrafter"/>
</dbReference>
<dbReference type="GO" id="GO:0007189">
    <property type="term" value="P:adenylate cyclase-activating G protein-coupled receptor signaling pathway"/>
    <property type="evidence" value="ECO:0007669"/>
    <property type="project" value="TreeGrafter"/>
</dbReference>
<dbReference type="PANTHER" id="PTHR12011:SF264">
    <property type="entry name" value="ADHESION G-PROTEIN COUPLED RECEPTOR G2"/>
    <property type="match status" value="1"/>
</dbReference>
<dbReference type="AlphaFoldDB" id="A0AAW0MJ79"/>
<dbReference type="GO" id="GO:0005886">
    <property type="term" value="C:plasma membrane"/>
    <property type="evidence" value="ECO:0007669"/>
    <property type="project" value="TreeGrafter"/>
</dbReference>
<evidence type="ECO:0000313" key="2">
    <source>
        <dbReference type="Proteomes" id="UP001460270"/>
    </source>
</evidence>
<accession>A0AAW0MJ79</accession>
<name>A0AAW0MJ79_9GOBI</name>
<sequence>MKFTQVMNRNRQPKYSVEFVSKADQERPLRETLGTSLCICFLIFVFHCAIKENVQRQWRTYLCCGNLRLPENSDWSRTATHNNKNSSFARMSSSAAHLTSSSTSVVTDINSSGSVYADSGISDGSNSDVVLNELHRRNMTHQDHL</sequence>
<protein>
    <submittedName>
        <fullName evidence="1">Uncharacterized protein</fullName>
    </submittedName>
</protein>
<keyword evidence="2" id="KW-1185">Reference proteome</keyword>
<gene>
    <name evidence="1" type="ORF">WMY93_034025</name>
</gene>